<dbReference type="EMBL" id="JBIMSO010000046">
    <property type="protein sequence ID" value="MFH5208811.1"/>
    <property type="molecule type" value="Genomic_DNA"/>
</dbReference>
<reference evidence="2 3" key="1">
    <citation type="submission" date="2024-10" db="EMBL/GenBank/DDBJ databases">
        <authorList>
            <person name="Riesco R."/>
        </authorList>
    </citation>
    <scope>NUCLEOTIDE SEQUENCE [LARGE SCALE GENOMIC DNA]</scope>
    <source>
        <strain evidence="2 3">NCIMB 15449</strain>
    </source>
</reference>
<evidence type="ECO:0000313" key="3">
    <source>
        <dbReference type="Proteomes" id="UP001609175"/>
    </source>
</evidence>
<keyword evidence="1" id="KW-0472">Membrane</keyword>
<gene>
    <name evidence="2" type="ORF">ACHIPZ_11465</name>
</gene>
<sequence>MKYSRVQAPWKSRVQRADATALLGMQTPGAWLLVGYYIAANVLVTFTSMDGVRSLAPIVAALVASAAGMIGLIVIPGDPLPHRAAAAMMALVPVNCALVLPVLSIPIENSLQTSFLGPLTLICAFLCVRGRTAFALGGLALMIASCMIWSSATGQGATYGLSLSAINAGPVLMATFFAITLRPLARSIFDLRAQDTARVAAEAAAAAVLEERDAQLNRLDDLARPMLERIAGGGAFTEEEALTCRLLEAQLRDTLRAPGLSDQTVGRAARSARCRGVEVVLLDDKGSDDLDAARRATFVAEIADRLDDVGSGLVTIRILPPHRERLATMLVSDASGVKRTEFGRDGHAVVDAQ</sequence>
<feature type="transmembrane region" description="Helical" evidence="1">
    <location>
        <begin position="158"/>
        <end position="179"/>
    </location>
</feature>
<organism evidence="2 3">
    <name type="scientific">Antrihabitans spumae</name>
    <dbReference type="NCBI Taxonomy" id="3373370"/>
    <lineage>
        <taxon>Bacteria</taxon>
        <taxon>Bacillati</taxon>
        <taxon>Actinomycetota</taxon>
        <taxon>Actinomycetes</taxon>
        <taxon>Mycobacteriales</taxon>
        <taxon>Nocardiaceae</taxon>
        <taxon>Antrihabitans</taxon>
    </lineage>
</organism>
<feature type="transmembrane region" description="Helical" evidence="1">
    <location>
        <begin position="133"/>
        <end position="152"/>
    </location>
</feature>
<feature type="transmembrane region" description="Helical" evidence="1">
    <location>
        <begin position="87"/>
        <end position="105"/>
    </location>
</feature>
<keyword evidence="1" id="KW-0812">Transmembrane</keyword>
<feature type="transmembrane region" description="Helical" evidence="1">
    <location>
        <begin position="55"/>
        <end position="75"/>
    </location>
</feature>
<protein>
    <recommendedName>
        <fullName evidence="4">FUSC family protein</fullName>
    </recommendedName>
</protein>
<proteinExistence type="predicted"/>
<accession>A0ABW7JLD9</accession>
<evidence type="ECO:0000313" key="2">
    <source>
        <dbReference type="EMBL" id="MFH5208811.1"/>
    </source>
</evidence>
<keyword evidence="1" id="KW-1133">Transmembrane helix</keyword>
<feature type="transmembrane region" description="Helical" evidence="1">
    <location>
        <begin position="21"/>
        <end position="43"/>
    </location>
</feature>
<evidence type="ECO:0008006" key="4">
    <source>
        <dbReference type="Google" id="ProtNLM"/>
    </source>
</evidence>
<evidence type="ECO:0000256" key="1">
    <source>
        <dbReference type="SAM" id="Phobius"/>
    </source>
</evidence>
<dbReference type="RefSeq" id="WP_395114350.1">
    <property type="nucleotide sequence ID" value="NZ_JBIMSO010000046.1"/>
</dbReference>
<comment type="caution">
    <text evidence="2">The sequence shown here is derived from an EMBL/GenBank/DDBJ whole genome shotgun (WGS) entry which is preliminary data.</text>
</comment>
<dbReference type="Proteomes" id="UP001609175">
    <property type="component" value="Unassembled WGS sequence"/>
</dbReference>
<name>A0ABW7JLD9_9NOCA</name>